<dbReference type="RefSeq" id="WP_111062155.1">
    <property type="nucleotide sequence ID" value="NZ_JBHUCU010000002.1"/>
</dbReference>
<accession>A0A2W1N2D8</accession>
<feature type="transmembrane region" description="Helical" evidence="1">
    <location>
        <begin position="100"/>
        <end position="119"/>
    </location>
</feature>
<name>A0A2W1N2D8_9FLAO</name>
<keyword evidence="1" id="KW-0812">Transmembrane</keyword>
<evidence type="ECO:0000313" key="3">
    <source>
        <dbReference type="Proteomes" id="UP000249248"/>
    </source>
</evidence>
<comment type="caution">
    <text evidence="2">The sequence shown here is derived from an EMBL/GenBank/DDBJ whole genome shotgun (WGS) entry which is preliminary data.</text>
</comment>
<dbReference type="AlphaFoldDB" id="A0A2W1N2D8"/>
<evidence type="ECO:0000256" key="1">
    <source>
        <dbReference type="SAM" id="Phobius"/>
    </source>
</evidence>
<protein>
    <submittedName>
        <fullName evidence="2">Uncharacterized protein</fullName>
    </submittedName>
</protein>
<feature type="transmembrane region" description="Helical" evidence="1">
    <location>
        <begin position="40"/>
        <end position="65"/>
    </location>
</feature>
<reference evidence="2 3" key="1">
    <citation type="submission" date="2018-06" db="EMBL/GenBank/DDBJ databases">
        <title>The draft genome sequence of Crocinitomix sp. SM1701.</title>
        <authorList>
            <person name="Zhang X."/>
        </authorList>
    </citation>
    <scope>NUCLEOTIDE SEQUENCE [LARGE SCALE GENOMIC DNA]</scope>
    <source>
        <strain evidence="2 3">SM1701</strain>
    </source>
</reference>
<dbReference type="EMBL" id="QKSB01000002">
    <property type="protein sequence ID" value="PZE18004.1"/>
    <property type="molecule type" value="Genomic_DNA"/>
</dbReference>
<feature type="transmembrane region" description="Helical" evidence="1">
    <location>
        <begin position="72"/>
        <end position="94"/>
    </location>
</feature>
<sequence length="128" mass="14808">MGLKYSFIYPFSHWLLTLIISPFIVMMVSDSPYLNNIGAVFIMMLFGLLYSLPTFIIYIIGFFIFKKYNINLFILKTSLIFTALIGMVLTILLLFDQDEFVFIVSYGIIINILGLMLPISRKKDLVKK</sequence>
<gene>
    <name evidence="2" type="ORF">DNU06_05140</name>
</gene>
<keyword evidence="1" id="KW-0472">Membrane</keyword>
<proteinExistence type="predicted"/>
<organism evidence="2 3">
    <name type="scientific">Putridiphycobacter roseus</name>
    <dbReference type="NCBI Taxonomy" id="2219161"/>
    <lineage>
        <taxon>Bacteria</taxon>
        <taxon>Pseudomonadati</taxon>
        <taxon>Bacteroidota</taxon>
        <taxon>Flavobacteriia</taxon>
        <taxon>Flavobacteriales</taxon>
        <taxon>Crocinitomicaceae</taxon>
        <taxon>Putridiphycobacter</taxon>
    </lineage>
</organism>
<dbReference type="Proteomes" id="UP000249248">
    <property type="component" value="Unassembled WGS sequence"/>
</dbReference>
<evidence type="ECO:0000313" key="2">
    <source>
        <dbReference type="EMBL" id="PZE18004.1"/>
    </source>
</evidence>
<feature type="transmembrane region" description="Helical" evidence="1">
    <location>
        <begin position="7"/>
        <end position="28"/>
    </location>
</feature>
<keyword evidence="3" id="KW-1185">Reference proteome</keyword>
<keyword evidence="1" id="KW-1133">Transmembrane helix</keyword>